<reference evidence="2 3" key="1">
    <citation type="submission" date="2020-08" db="EMBL/GenBank/DDBJ databases">
        <title>Genomic Encyclopedia of Type Strains, Phase IV (KMG-IV): sequencing the most valuable type-strain genomes for metagenomic binning, comparative biology and taxonomic classification.</title>
        <authorList>
            <person name="Goeker M."/>
        </authorList>
    </citation>
    <scope>NUCLEOTIDE SEQUENCE [LARGE SCALE GENOMIC DNA]</scope>
    <source>
        <strain evidence="2 3">DSM 26723</strain>
    </source>
</reference>
<evidence type="ECO:0000256" key="1">
    <source>
        <dbReference type="SAM" id="SignalP"/>
    </source>
</evidence>
<dbReference type="GO" id="GO:0019867">
    <property type="term" value="C:outer membrane"/>
    <property type="evidence" value="ECO:0007669"/>
    <property type="project" value="InterPro"/>
</dbReference>
<sequence length="199" mass="21420">MKPYSLIVATALAGLAPVVHAQDAGDWIFRIGVHSVQPRSDNHSLVNVDGSTNLTFNGTYMLTSHWGLEVLAALPFEHDINLNGGDRVATTKELPPTVSLQYHFNPNGTVRPYAGLGLNYTLFFDEKTSGALSGADLELDPSFGLAAQLGIDVALRNDWFVNADVRYLDIDTDATVDGASIGTVEIDPYAIGLSIGKRF</sequence>
<evidence type="ECO:0000313" key="2">
    <source>
        <dbReference type="EMBL" id="MBB6093855.1"/>
    </source>
</evidence>
<evidence type="ECO:0000313" key="3">
    <source>
        <dbReference type="Proteomes" id="UP000588068"/>
    </source>
</evidence>
<gene>
    <name evidence="2" type="ORF">HNQ60_002736</name>
</gene>
<feature type="signal peptide" evidence="1">
    <location>
        <begin position="1"/>
        <end position="21"/>
    </location>
</feature>
<dbReference type="AlphaFoldDB" id="A0A841HPK6"/>
<dbReference type="PANTHER" id="PTHR36920:SF1">
    <property type="entry name" value="OUTER MEMBRANE PROTEIN W"/>
    <property type="match status" value="1"/>
</dbReference>
<dbReference type="SUPFAM" id="SSF56925">
    <property type="entry name" value="OMPA-like"/>
    <property type="match status" value="1"/>
</dbReference>
<proteinExistence type="predicted"/>
<dbReference type="Gene3D" id="2.40.160.20">
    <property type="match status" value="1"/>
</dbReference>
<keyword evidence="1" id="KW-0732">Signal</keyword>
<dbReference type="InterPro" id="IPR005618">
    <property type="entry name" value="OMPW"/>
</dbReference>
<organism evidence="2 3">
    <name type="scientific">Povalibacter uvarum</name>
    <dbReference type="NCBI Taxonomy" id="732238"/>
    <lineage>
        <taxon>Bacteria</taxon>
        <taxon>Pseudomonadati</taxon>
        <taxon>Pseudomonadota</taxon>
        <taxon>Gammaproteobacteria</taxon>
        <taxon>Steroidobacterales</taxon>
        <taxon>Steroidobacteraceae</taxon>
        <taxon>Povalibacter</taxon>
    </lineage>
</organism>
<dbReference type="GO" id="GO:0055085">
    <property type="term" value="P:transmembrane transport"/>
    <property type="evidence" value="ECO:0007669"/>
    <property type="project" value="TreeGrafter"/>
</dbReference>
<name>A0A841HPK6_9GAMM</name>
<accession>A0A841HPK6</accession>
<protein>
    <submittedName>
        <fullName evidence="2">Outer membrane protein</fullName>
    </submittedName>
</protein>
<dbReference type="RefSeq" id="WP_184332611.1">
    <property type="nucleotide sequence ID" value="NZ_JACHHZ010000003.1"/>
</dbReference>
<dbReference type="PANTHER" id="PTHR36920">
    <property type="match status" value="1"/>
</dbReference>
<comment type="caution">
    <text evidence="2">The sequence shown here is derived from an EMBL/GenBank/DDBJ whole genome shotgun (WGS) entry which is preliminary data.</text>
</comment>
<dbReference type="EMBL" id="JACHHZ010000003">
    <property type="protein sequence ID" value="MBB6093855.1"/>
    <property type="molecule type" value="Genomic_DNA"/>
</dbReference>
<dbReference type="InterPro" id="IPR011250">
    <property type="entry name" value="OMP/PagP_B-barrel"/>
</dbReference>
<dbReference type="Pfam" id="PF03922">
    <property type="entry name" value="OmpW"/>
    <property type="match status" value="1"/>
</dbReference>
<dbReference type="Proteomes" id="UP000588068">
    <property type="component" value="Unassembled WGS sequence"/>
</dbReference>
<keyword evidence="3" id="KW-1185">Reference proteome</keyword>
<feature type="chain" id="PRO_5032603009" evidence="1">
    <location>
        <begin position="22"/>
        <end position="199"/>
    </location>
</feature>